<evidence type="ECO:0000259" key="2">
    <source>
        <dbReference type="Pfam" id="PF25021"/>
    </source>
</evidence>
<organism evidence="4">
    <name type="scientific">freshwater metagenome</name>
    <dbReference type="NCBI Taxonomy" id="449393"/>
    <lineage>
        <taxon>unclassified sequences</taxon>
        <taxon>metagenomes</taxon>
        <taxon>ecological metagenomes</taxon>
    </lineage>
</organism>
<dbReference type="Gene3D" id="2.40.10.500">
    <property type="match status" value="1"/>
</dbReference>
<evidence type="ECO:0000256" key="1">
    <source>
        <dbReference type="ARBA" id="ARBA00022737"/>
    </source>
</evidence>
<dbReference type="EMBL" id="CAFBPQ010000050">
    <property type="protein sequence ID" value="CAB5030239.1"/>
    <property type="molecule type" value="Genomic_DNA"/>
</dbReference>
<keyword evidence="1" id="KW-0677">Repeat</keyword>
<dbReference type="SMART" id="SM00135">
    <property type="entry name" value="LY"/>
    <property type="match status" value="5"/>
</dbReference>
<dbReference type="InterPro" id="IPR056822">
    <property type="entry name" value="TEN_NHL"/>
</dbReference>
<dbReference type="InterPro" id="IPR011042">
    <property type="entry name" value="6-blade_b-propeller_TolB-like"/>
</dbReference>
<evidence type="ECO:0000313" key="3">
    <source>
        <dbReference type="EMBL" id="CAB4901695.1"/>
    </source>
</evidence>
<dbReference type="PROSITE" id="PS51125">
    <property type="entry name" value="NHL"/>
    <property type="match status" value="4"/>
</dbReference>
<evidence type="ECO:0000313" key="4">
    <source>
        <dbReference type="EMBL" id="CAB4992994.1"/>
    </source>
</evidence>
<dbReference type="AlphaFoldDB" id="A0A6J7NSJ1"/>
<dbReference type="Gene3D" id="2.120.10.30">
    <property type="entry name" value="TolB, C-terminal domain"/>
    <property type="match status" value="3"/>
</dbReference>
<dbReference type="EMBL" id="CAFBOF010000104">
    <property type="protein sequence ID" value="CAB4992994.1"/>
    <property type="molecule type" value="Genomic_DNA"/>
</dbReference>
<dbReference type="PANTHER" id="PTHR13833">
    <property type="match status" value="1"/>
</dbReference>
<dbReference type="Pfam" id="PF25021">
    <property type="entry name" value="TEN_NHL"/>
    <property type="match status" value="1"/>
</dbReference>
<proteinExistence type="predicted"/>
<dbReference type="PANTHER" id="PTHR13833:SF71">
    <property type="entry name" value="NHL DOMAIN-CONTAINING PROTEIN"/>
    <property type="match status" value="1"/>
</dbReference>
<feature type="domain" description="Teneurin NHL" evidence="2">
    <location>
        <begin position="359"/>
        <end position="572"/>
    </location>
</feature>
<gene>
    <name evidence="3" type="ORF">UFOPK3605_00519</name>
    <name evidence="4" type="ORF">UFOPK3897_01841</name>
    <name evidence="5" type="ORF">UFOPK4121_01294</name>
</gene>
<sequence>MAKSKTAVIVLLVPLILISGLSIAHSDSNTGFVTPYSGTPEYEYLSAPETASASQLSQPIGQELADQIATAMNFNKSDSLTNLQYIEFVSGGGVNGDPVKAVLLGQAVNLFINNDGFPLYSNVDGVVTTSVLSSLGLMVNPSGSLESLANSESPAKQVNQDLAPGSAGYMGTWCRDNGCQSSIDALYQTPYTSEVVLGAISQDLSVPVQLVTNTKNGSSVKVGMSMTPSIWLVNFILLYVLNPKLAALMPSHWEPIPASVANALKLYGGQVPFSQFASELPSYESLLSIFAGKEVRGSGPPPAGPALQAELNQPKSVAVDAAGNVYIADAGNNVIEKVTPDGNLSVIAGGGATPPSTTPGLATSAQLLSPNGVAVDANGNVYIADTGNGVIEKVTPGGDLSIIAGGGGTLPSTIPGLATSVTLNTPRGVAVDTAGNVYIADTDNNFVEVVTLDGNLKVIAGGGGTLPSTTSGPATSASLNRPRGVAVDTDGNVYIADTGNNFVEVVDFVSGRISLLAGGGGTTPQASQASNDWDGHFGLGTNIALNGPRGVAVDASGIVYIADTGNNVIERVTSSILSVVAGGGTASPSPLGPATHKLLNAPNGVAVVPSGTLYIADTDHDVVERIQGIMTARARQLRFTG</sequence>
<dbReference type="SUPFAM" id="SSF101898">
    <property type="entry name" value="NHL repeat"/>
    <property type="match status" value="1"/>
</dbReference>
<name>A0A6J7NSJ1_9ZZZZ</name>
<evidence type="ECO:0000313" key="5">
    <source>
        <dbReference type="EMBL" id="CAB5030239.1"/>
    </source>
</evidence>
<protein>
    <submittedName>
        <fullName evidence="4">Unannotated protein</fullName>
    </submittedName>
</protein>
<dbReference type="EMBL" id="CAFBMM010000015">
    <property type="protein sequence ID" value="CAB4901695.1"/>
    <property type="molecule type" value="Genomic_DNA"/>
</dbReference>
<dbReference type="InterPro" id="IPR001258">
    <property type="entry name" value="NHL_repeat"/>
</dbReference>
<reference evidence="4" key="1">
    <citation type="submission" date="2020-05" db="EMBL/GenBank/DDBJ databases">
        <authorList>
            <person name="Chiriac C."/>
            <person name="Salcher M."/>
            <person name="Ghai R."/>
            <person name="Kavagutti S V."/>
        </authorList>
    </citation>
    <scope>NUCLEOTIDE SEQUENCE</scope>
</reference>
<dbReference type="InterPro" id="IPR000033">
    <property type="entry name" value="LDLR_classB_rpt"/>
</dbReference>
<accession>A0A6J7NSJ1</accession>